<dbReference type="RefSeq" id="WP_242152003.1">
    <property type="nucleotide sequence ID" value="NZ_CP093379.1"/>
</dbReference>
<organism evidence="1 2">
    <name type="scientific">Ignatzschineria rhizosphaerae</name>
    <dbReference type="NCBI Taxonomy" id="2923279"/>
    <lineage>
        <taxon>Bacteria</taxon>
        <taxon>Pseudomonadati</taxon>
        <taxon>Pseudomonadota</taxon>
        <taxon>Gammaproteobacteria</taxon>
        <taxon>Cardiobacteriales</taxon>
        <taxon>Ignatzschineriaceae</taxon>
        <taxon>Ignatzschineria</taxon>
    </lineage>
</organism>
<evidence type="ECO:0000313" key="2">
    <source>
        <dbReference type="Proteomes" id="UP000829542"/>
    </source>
</evidence>
<sequence>MPETREREIMLTRRNNLKSFIQNEKTYYNEHLLKTSGEDWNSPIWAGKGSGWLAIRNKSISFNFESLKRLTGFKTNISTIDSNYQNFMKSMIIYRFRLNNVSPQALNALLLNLKRIYIILYEITGQTDPCYITTEIIQETDTRLVKSGYKNIFDAVANLCVIQGILNNLNLTLSPLLHTNKHKLNNTYNKINKQKILLKTNVVDDLAYEGDDKLISFDAFRAYAWITNNTRNKCELLGCRIVDILFATGMRINEILYLPRDCWVEREIESESHLDSIKDLNNKSLKMYGLRYFSEKNSDAYIHWIEPNAVSIVKRAIQDILELTYDYHLQAKFLVENEGARILNKDIFRDEVSLFDVLEKLFETNRFFKWFEPKKGRKKNLLILLKESVEHWCSLNNISPIRMIDVKVRFSIEENRFINDPTLRHSTSIPIYKVEDWENALKKHFNNPKQFLHFNFKIRNAESKVRLDELLLVAPLGSTNVNNAIRLLPVVEPISYQSISKFLSSNGKNNNQNIFDVHKLYEADGNRININTHFMRHNINTFLALENISEHQQAIMMGRKDIRQNKAYQHLPEEHHYQLQSRFQINKQKESDTPKEGEIEALITNPLDHLSTEPMLFSEQLNLEKNVQRAFHSLDSSIQTKELTLSLCENNLLLNELQNTYNEIENSSGPQSAKEFINTHGGSLHIVPNGACTRNIALHGCHKRMKCISGDGCSNLTVTGRIGELSNIKTTINNMRNNIIKLENLQEKDPQYSRALIEQQSDLINMEKVLNKAELAAQNNLKLYVFDNGNNYSANQRPTMLVDLFRNAIDNQDS</sequence>
<protein>
    <recommendedName>
        <fullName evidence="3">Tyr recombinase domain-containing protein</fullName>
    </recommendedName>
</protein>
<evidence type="ECO:0008006" key="3">
    <source>
        <dbReference type="Google" id="ProtNLM"/>
    </source>
</evidence>
<name>A0ABY3X5T5_9GAMM</name>
<accession>A0ABY3X5T5</accession>
<gene>
    <name evidence="1" type="ORF">MMG00_04505</name>
</gene>
<dbReference type="EMBL" id="CP093379">
    <property type="protein sequence ID" value="UNM97114.1"/>
    <property type="molecule type" value="Genomic_DNA"/>
</dbReference>
<proteinExistence type="predicted"/>
<dbReference type="Proteomes" id="UP000829542">
    <property type="component" value="Chromosome"/>
</dbReference>
<evidence type="ECO:0000313" key="1">
    <source>
        <dbReference type="EMBL" id="UNM97114.1"/>
    </source>
</evidence>
<reference evidence="1 2" key="1">
    <citation type="submission" date="2022-03" db="EMBL/GenBank/DDBJ databases">
        <title>Ignatzschineria rhizosphaerae HR5S32.</title>
        <authorList>
            <person name="Sun J.Q."/>
            <person name="Feng J.Y."/>
        </authorList>
    </citation>
    <scope>NUCLEOTIDE SEQUENCE [LARGE SCALE GENOMIC DNA]</scope>
    <source>
        <strain evidence="1 2">HR5S32</strain>
    </source>
</reference>
<keyword evidence="2" id="KW-1185">Reference proteome</keyword>